<keyword evidence="2" id="KW-1185">Reference proteome</keyword>
<gene>
    <name evidence="1" type="ORF">BQ4739_LOCUS12938</name>
</gene>
<dbReference type="Proteomes" id="UP000256970">
    <property type="component" value="Unassembled WGS sequence"/>
</dbReference>
<dbReference type="AlphaFoldDB" id="A0A383W6H9"/>
<dbReference type="EMBL" id="FNXT01001160">
    <property type="protein sequence ID" value="SZX72793.1"/>
    <property type="molecule type" value="Genomic_DNA"/>
</dbReference>
<evidence type="ECO:0000313" key="2">
    <source>
        <dbReference type="Proteomes" id="UP000256970"/>
    </source>
</evidence>
<proteinExistence type="predicted"/>
<name>A0A383W6H9_TETOB</name>
<organism evidence="1 2">
    <name type="scientific">Tetradesmus obliquus</name>
    <name type="common">Green alga</name>
    <name type="synonym">Acutodesmus obliquus</name>
    <dbReference type="NCBI Taxonomy" id="3088"/>
    <lineage>
        <taxon>Eukaryota</taxon>
        <taxon>Viridiplantae</taxon>
        <taxon>Chlorophyta</taxon>
        <taxon>core chlorophytes</taxon>
        <taxon>Chlorophyceae</taxon>
        <taxon>CS clade</taxon>
        <taxon>Sphaeropleales</taxon>
        <taxon>Scenedesmaceae</taxon>
        <taxon>Tetradesmus</taxon>
    </lineage>
</organism>
<evidence type="ECO:0000313" key="1">
    <source>
        <dbReference type="EMBL" id="SZX72793.1"/>
    </source>
</evidence>
<sequence>MRCGACCPATPHGFRISAVNVVNPVAATLVTAKPQLPAGTAVLYLLEVEVATPLSVVAVVGCEAVPSSVHVRLTAAPLTAVPEAEFVTVTVAVHL</sequence>
<reference evidence="1 2" key="1">
    <citation type="submission" date="2016-10" db="EMBL/GenBank/DDBJ databases">
        <authorList>
            <person name="Cai Z."/>
        </authorList>
    </citation>
    <scope>NUCLEOTIDE SEQUENCE [LARGE SCALE GENOMIC DNA]</scope>
</reference>
<protein>
    <submittedName>
        <fullName evidence="1">Uncharacterized protein</fullName>
    </submittedName>
</protein>
<accession>A0A383W6H9</accession>